<dbReference type="GO" id="GO:0005840">
    <property type="term" value="C:ribosome"/>
    <property type="evidence" value="ECO:0007669"/>
    <property type="project" value="UniProtKB-KW"/>
</dbReference>
<evidence type="ECO:0000256" key="3">
    <source>
        <dbReference type="ARBA" id="ARBA00023274"/>
    </source>
</evidence>
<sequence>MAREYVWLECTETGLRNYRVSKETRGTERLELKKYCPKLRRHTLHKESRKK</sequence>
<keyword evidence="2 4" id="KW-0689">Ribosomal protein</keyword>
<dbReference type="InterPro" id="IPR011332">
    <property type="entry name" value="Ribosomal_zn-bd"/>
</dbReference>
<dbReference type="GO" id="GO:0006412">
    <property type="term" value="P:translation"/>
    <property type="evidence" value="ECO:0007669"/>
    <property type="project" value="InterPro"/>
</dbReference>
<reference evidence="4" key="1">
    <citation type="submission" date="2018-06" db="EMBL/GenBank/DDBJ databases">
        <authorList>
            <person name="Zhirakovskaya E."/>
        </authorList>
    </citation>
    <scope>NUCLEOTIDE SEQUENCE</scope>
</reference>
<evidence type="ECO:0000256" key="1">
    <source>
        <dbReference type="ARBA" id="ARBA00007596"/>
    </source>
</evidence>
<dbReference type="Pfam" id="PF00471">
    <property type="entry name" value="Ribosomal_L33"/>
    <property type="match status" value="1"/>
</dbReference>
<keyword evidence="3" id="KW-0687">Ribonucleoprotein</keyword>
<dbReference type="NCBIfam" id="TIGR01023">
    <property type="entry name" value="rpmG_bact"/>
    <property type="match status" value="1"/>
</dbReference>
<dbReference type="EMBL" id="UOGL01000314">
    <property type="protein sequence ID" value="VAX39222.1"/>
    <property type="molecule type" value="Genomic_DNA"/>
</dbReference>
<accession>A0A3B1DEJ8</accession>
<dbReference type="AlphaFoldDB" id="A0A3B1DEJ8"/>
<dbReference type="Gene3D" id="2.20.28.120">
    <property type="entry name" value="Ribosomal protein L33"/>
    <property type="match status" value="1"/>
</dbReference>
<dbReference type="NCBIfam" id="NF001860">
    <property type="entry name" value="PRK00595.1"/>
    <property type="match status" value="1"/>
</dbReference>
<name>A0A3B1DEJ8_9ZZZZ</name>
<proteinExistence type="inferred from homology"/>
<dbReference type="HAMAP" id="MF_00294">
    <property type="entry name" value="Ribosomal_bL33"/>
    <property type="match status" value="1"/>
</dbReference>
<organism evidence="4">
    <name type="scientific">hydrothermal vent metagenome</name>
    <dbReference type="NCBI Taxonomy" id="652676"/>
    <lineage>
        <taxon>unclassified sequences</taxon>
        <taxon>metagenomes</taxon>
        <taxon>ecological metagenomes</taxon>
    </lineage>
</organism>
<protein>
    <submittedName>
        <fullName evidence="4">LSU ribosomal protein L33p @ LSU ribosomal protein L33p, zinc-independent</fullName>
    </submittedName>
</protein>
<comment type="similarity">
    <text evidence="1">Belongs to the bacterial ribosomal protein bL33 family.</text>
</comment>
<dbReference type="GO" id="GO:1990904">
    <property type="term" value="C:ribonucleoprotein complex"/>
    <property type="evidence" value="ECO:0007669"/>
    <property type="project" value="UniProtKB-KW"/>
</dbReference>
<dbReference type="GO" id="GO:0003735">
    <property type="term" value="F:structural constituent of ribosome"/>
    <property type="evidence" value="ECO:0007669"/>
    <property type="project" value="InterPro"/>
</dbReference>
<gene>
    <name evidence="4" type="ORF">MNBD_PLANCTO02-1427</name>
</gene>
<dbReference type="InterPro" id="IPR001705">
    <property type="entry name" value="Ribosomal_bL33"/>
</dbReference>
<dbReference type="GO" id="GO:0005737">
    <property type="term" value="C:cytoplasm"/>
    <property type="evidence" value="ECO:0007669"/>
    <property type="project" value="UniProtKB-ARBA"/>
</dbReference>
<dbReference type="InterPro" id="IPR038584">
    <property type="entry name" value="Ribosomal_bL33_sf"/>
</dbReference>
<dbReference type="NCBIfam" id="NF001764">
    <property type="entry name" value="PRK00504.1"/>
    <property type="match status" value="1"/>
</dbReference>
<dbReference type="SUPFAM" id="SSF57829">
    <property type="entry name" value="Zn-binding ribosomal proteins"/>
    <property type="match status" value="1"/>
</dbReference>
<evidence type="ECO:0000256" key="2">
    <source>
        <dbReference type="ARBA" id="ARBA00022980"/>
    </source>
</evidence>
<evidence type="ECO:0000313" key="4">
    <source>
        <dbReference type="EMBL" id="VAX39222.1"/>
    </source>
</evidence>